<dbReference type="InterPro" id="IPR004274">
    <property type="entry name" value="FCP1_dom"/>
</dbReference>
<dbReference type="PANTHER" id="PTHR12210">
    <property type="entry name" value="DULLARD PROTEIN PHOSPHATASE"/>
    <property type="match status" value="1"/>
</dbReference>
<dbReference type="Gene3D" id="3.40.50.1000">
    <property type="entry name" value="HAD superfamily/HAD-like"/>
    <property type="match status" value="1"/>
</dbReference>
<feature type="domain" description="FCP1 homology" evidence="1">
    <location>
        <begin position="1"/>
        <end position="177"/>
    </location>
</feature>
<dbReference type="Pfam" id="PF03031">
    <property type="entry name" value="NIF"/>
    <property type="match status" value="1"/>
</dbReference>
<evidence type="ECO:0000259" key="1">
    <source>
        <dbReference type="PROSITE" id="PS50969"/>
    </source>
</evidence>
<sequence>MDESKKLIILDIDGVLIYRTNNNYYANALYENSLFDKYLFVKENNIHIFTRKNINIFLNILFEKYDVAIYTSITNKNLKKIIDFIFIGDQKKMLKFIWGRDKTYPDFTSTNNFDTIKKLDNIPGNYSENNIIICDDSLKKIRNIPIKNKIIIQKYSFYYDYNHKEYLIYLLDEIQLKFNNI</sequence>
<dbReference type="InterPro" id="IPR023214">
    <property type="entry name" value="HAD_sf"/>
</dbReference>
<dbReference type="InterPro" id="IPR036412">
    <property type="entry name" value="HAD-like_sf"/>
</dbReference>
<protein>
    <submittedName>
        <fullName evidence="2">Ctd-like (NLI interacting factor-like) phosphatase</fullName>
    </submittedName>
</protein>
<dbReference type="InterPro" id="IPR050365">
    <property type="entry name" value="TIM50"/>
</dbReference>
<gene>
    <name evidence="2" type="ORF">LCPAC104_00080</name>
</gene>
<organism evidence="2">
    <name type="scientific">Pithovirus LCPAC104</name>
    <dbReference type="NCBI Taxonomy" id="2506589"/>
    <lineage>
        <taxon>Viruses</taxon>
        <taxon>Pithoviruses</taxon>
    </lineage>
</organism>
<dbReference type="SUPFAM" id="SSF56784">
    <property type="entry name" value="HAD-like"/>
    <property type="match status" value="1"/>
</dbReference>
<proteinExistence type="predicted"/>
<dbReference type="EMBL" id="MK500494">
    <property type="protein sequence ID" value="QBK90512.1"/>
    <property type="molecule type" value="Genomic_DNA"/>
</dbReference>
<reference evidence="2" key="1">
    <citation type="journal article" date="2019" name="MBio">
        <title>Virus Genomes from Deep Sea Sediments Expand the Ocean Megavirome and Support Independent Origins of Viral Gigantism.</title>
        <authorList>
            <person name="Backstrom D."/>
            <person name="Yutin N."/>
            <person name="Jorgensen S.L."/>
            <person name="Dharamshi J."/>
            <person name="Homa F."/>
            <person name="Zaremba-Niedwiedzka K."/>
            <person name="Spang A."/>
            <person name="Wolf Y.I."/>
            <person name="Koonin E.V."/>
            <person name="Ettema T.J."/>
        </authorList>
    </citation>
    <scope>NUCLEOTIDE SEQUENCE</scope>
</reference>
<evidence type="ECO:0000313" key="2">
    <source>
        <dbReference type="EMBL" id="QBK90512.1"/>
    </source>
</evidence>
<name>A0A481Z512_9VIRU</name>
<dbReference type="PROSITE" id="PS50969">
    <property type="entry name" value="FCP1"/>
    <property type="match status" value="1"/>
</dbReference>
<accession>A0A481Z512</accession>
<dbReference type="SMART" id="SM00577">
    <property type="entry name" value="CPDc"/>
    <property type="match status" value="1"/>
</dbReference>